<evidence type="ECO:0000313" key="2">
    <source>
        <dbReference type="Proteomes" id="UP000621540"/>
    </source>
</evidence>
<gene>
    <name evidence="1" type="ORF">H8Z76_07745</name>
</gene>
<dbReference type="Proteomes" id="UP000621540">
    <property type="component" value="Unassembled WGS sequence"/>
</dbReference>
<dbReference type="RefSeq" id="WP_022515901.1">
    <property type="nucleotide sequence ID" value="NZ_JACOQH010000004.1"/>
</dbReference>
<evidence type="ECO:0000313" key="1">
    <source>
        <dbReference type="EMBL" id="MBC5753920.1"/>
    </source>
</evidence>
<reference evidence="1 2" key="1">
    <citation type="submission" date="2020-08" db="EMBL/GenBank/DDBJ databases">
        <title>Genome public.</title>
        <authorList>
            <person name="Liu C."/>
            <person name="Sun Q."/>
        </authorList>
    </citation>
    <scope>NUCLEOTIDE SEQUENCE [LARGE SCALE GENOMIC DNA]</scope>
    <source>
        <strain evidence="1 2">BX0805</strain>
    </source>
</reference>
<proteinExistence type="predicted"/>
<sequence length="183" mass="21469">MVTFDRLQQNIMDVIAEEQIKLGYRSEVIHLYYPLKSLNRLLAVDCGIAAMHQVLDNLKKAVRDKWGELEVSNEGERFCLTFAPQCAEYVHAHMAENEFLTRFIAAISRHDCAIEDIRNVFLDFSEEVTLEKIKGQDFDYLIYFTDGKPNDYRYCITFEGCHVIYHRFTREDFGDLYLEFAAK</sequence>
<dbReference type="EMBL" id="JACOQH010000004">
    <property type="protein sequence ID" value="MBC5753920.1"/>
    <property type="molecule type" value="Genomic_DNA"/>
</dbReference>
<organism evidence="1 2">
    <name type="scientific">Roseburia yibonii</name>
    <dbReference type="NCBI Taxonomy" id="2763063"/>
    <lineage>
        <taxon>Bacteria</taxon>
        <taxon>Bacillati</taxon>
        <taxon>Bacillota</taxon>
        <taxon>Clostridia</taxon>
        <taxon>Lachnospirales</taxon>
        <taxon>Lachnospiraceae</taxon>
        <taxon>Roseburia</taxon>
    </lineage>
</organism>
<keyword evidence="2" id="KW-1185">Reference proteome</keyword>
<accession>A0ABR7IAF1</accession>
<dbReference type="Pfam" id="PF12993">
    <property type="entry name" value="DUF3877"/>
    <property type="match status" value="1"/>
</dbReference>
<protein>
    <submittedName>
        <fullName evidence="1">DUF3877 family protein</fullName>
    </submittedName>
</protein>
<dbReference type="InterPro" id="IPR024539">
    <property type="entry name" value="DUF3877"/>
</dbReference>
<comment type="caution">
    <text evidence="1">The sequence shown here is derived from an EMBL/GenBank/DDBJ whole genome shotgun (WGS) entry which is preliminary data.</text>
</comment>
<name>A0ABR7IAF1_9FIRM</name>